<reference evidence="1 2" key="1">
    <citation type="journal article" date="2012" name="Eukaryot. Cell">
        <title>Genome sequence of the fungus Glarea lozoyensis: the first genome sequence of a species from the Helotiaceae family.</title>
        <authorList>
            <person name="Youssar L."/>
            <person name="Gruening B.A."/>
            <person name="Erxleben A."/>
            <person name="Guenther S."/>
            <person name="Huettel W."/>
        </authorList>
    </citation>
    <scope>NUCLEOTIDE SEQUENCE [LARGE SCALE GENOMIC DNA]</scope>
    <source>
        <strain evidence="2">ATCC 74030 / MF5533</strain>
    </source>
</reference>
<organism evidence="1 2">
    <name type="scientific">Glarea lozoyensis (strain ATCC 74030 / MF5533)</name>
    <dbReference type="NCBI Taxonomy" id="1104152"/>
    <lineage>
        <taxon>Eukaryota</taxon>
        <taxon>Fungi</taxon>
        <taxon>Dikarya</taxon>
        <taxon>Ascomycota</taxon>
        <taxon>Pezizomycotina</taxon>
        <taxon>Leotiomycetes</taxon>
        <taxon>Helotiales</taxon>
        <taxon>Helotiaceae</taxon>
        <taxon>Glarea</taxon>
    </lineage>
</organism>
<dbReference type="HOGENOM" id="CLU_2589985_0_0_1"/>
<dbReference type="EMBL" id="AGUE01000277">
    <property type="protein sequence ID" value="EHK96123.1"/>
    <property type="molecule type" value="Genomic_DNA"/>
</dbReference>
<sequence>MEPTMSFVLKPQSFTANPMVMLDVIVRYNPYHILKDMKFPTSKSLMARTLKSTVVPKYRTLYKPFSKGKLRVPNYAVVPE</sequence>
<protein>
    <submittedName>
        <fullName evidence="1">Uncharacterized protein</fullName>
    </submittedName>
</protein>
<dbReference type="InParanoid" id="H0EZB4"/>
<evidence type="ECO:0000313" key="2">
    <source>
        <dbReference type="Proteomes" id="UP000005446"/>
    </source>
</evidence>
<accession>H0EZB4</accession>
<keyword evidence="2" id="KW-1185">Reference proteome</keyword>
<proteinExistence type="predicted"/>
<name>H0EZB4_GLAL7</name>
<dbReference type="AlphaFoldDB" id="H0EZB4"/>
<dbReference type="Proteomes" id="UP000005446">
    <property type="component" value="Unassembled WGS sequence"/>
</dbReference>
<comment type="caution">
    <text evidence="1">The sequence shown here is derived from an EMBL/GenBank/DDBJ whole genome shotgun (WGS) entry which is preliminary data.</text>
</comment>
<evidence type="ECO:0000313" key="1">
    <source>
        <dbReference type="EMBL" id="EHK96123.1"/>
    </source>
</evidence>
<gene>
    <name evidence="1" type="ORF">M7I_8177</name>
</gene>